<protein>
    <submittedName>
        <fullName evidence="2">Serine/threonine protein kinase</fullName>
    </submittedName>
</protein>
<accession>A0ABX0DUH5</accession>
<organism evidence="2 3">
    <name type="scientific">Streptomyces ureilyticus</name>
    <dbReference type="NCBI Taxonomy" id="1775131"/>
    <lineage>
        <taxon>Bacteria</taxon>
        <taxon>Bacillati</taxon>
        <taxon>Actinomycetota</taxon>
        <taxon>Actinomycetes</taxon>
        <taxon>Kitasatosporales</taxon>
        <taxon>Streptomycetaceae</taxon>
        <taxon>Streptomyces</taxon>
    </lineage>
</organism>
<proteinExistence type="predicted"/>
<dbReference type="GO" id="GO:0004674">
    <property type="term" value="F:protein serine/threonine kinase activity"/>
    <property type="evidence" value="ECO:0007669"/>
    <property type="project" value="UniProtKB-KW"/>
</dbReference>
<dbReference type="EMBL" id="JAAKZX010000054">
    <property type="protein sequence ID" value="NGO44124.1"/>
    <property type="molecule type" value="Genomic_DNA"/>
</dbReference>
<keyword evidence="3" id="KW-1185">Reference proteome</keyword>
<feature type="region of interest" description="Disordered" evidence="1">
    <location>
        <begin position="1"/>
        <end position="41"/>
    </location>
</feature>
<feature type="non-terminal residue" evidence="2">
    <location>
        <position position="1"/>
    </location>
</feature>
<keyword evidence="2" id="KW-0418">Kinase</keyword>
<name>A0ABX0DUH5_9ACTN</name>
<dbReference type="Proteomes" id="UP001518140">
    <property type="component" value="Unassembled WGS sequence"/>
</dbReference>
<evidence type="ECO:0000256" key="1">
    <source>
        <dbReference type="SAM" id="MobiDB-lite"/>
    </source>
</evidence>
<keyword evidence="2" id="KW-0808">Transferase</keyword>
<evidence type="ECO:0000313" key="3">
    <source>
        <dbReference type="Proteomes" id="UP001518140"/>
    </source>
</evidence>
<reference evidence="2 3" key="1">
    <citation type="submission" date="2020-02" db="EMBL/GenBank/DDBJ databases">
        <title>Whole-genome analyses of novel actinobacteria.</title>
        <authorList>
            <person name="Sahin N."/>
            <person name="Tokatli A."/>
        </authorList>
    </citation>
    <scope>NUCLEOTIDE SEQUENCE [LARGE SCALE GENOMIC DNA]</scope>
    <source>
        <strain evidence="2 3">YC419</strain>
    </source>
</reference>
<evidence type="ECO:0000313" key="2">
    <source>
        <dbReference type="EMBL" id="NGO44124.1"/>
    </source>
</evidence>
<sequence>PPPYVQQPVPNTVPTHHAPYPPYGQPGTWHPQPQFPPRPLPPKKNNVGKWIGTCVAVVAGLVWLGGCVSVLKDIGDSSDGSSSSSSSSSSNPSPLPDPKPATFKDINIPAGYYIRFADSPPKPLDDDSYDDWDLSYDSDGADTKSLNSSGNKMVLLNNAQKGSLKTCRNETRYADQVTLGQLSQGSQLCVHTLSGHIALVTFEGSAPATDPSDFVTVDMTVWRNAEEPTDDGY</sequence>
<gene>
    <name evidence="2" type="ORF">G6048_18815</name>
</gene>
<feature type="compositionally biased region" description="Low complexity" evidence="1">
    <location>
        <begin position="77"/>
        <end position="90"/>
    </location>
</feature>
<comment type="caution">
    <text evidence="2">The sequence shown here is derived from an EMBL/GenBank/DDBJ whole genome shotgun (WGS) entry which is preliminary data.</text>
</comment>
<feature type="region of interest" description="Disordered" evidence="1">
    <location>
        <begin position="75"/>
        <end position="101"/>
    </location>
</feature>
<keyword evidence="2" id="KW-0723">Serine/threonine-protein kinase</keyword>